<keyword evidence="2" id="KW-0539">Nucleus</keyword>
<evidence type="ECO:0000256" key="3">
    <source>
        <dbReference type="SAM" id="MobiDB-lite"/>
    </source>
</evidence>
<feature type="region of interest" description="Disordered" evidence="3">
    <location>
        <begin position="1"/>
        <end position="174"/>
    </location>
</feature>
<reference evidence="6 7" key="1">
    <citation type="submission" date="2020-11" db="EMBL/GenBank/DDBJ databases">
        <title>Kefir isolates.</title>
        <authorList>
            <person name="Marcisauskas S."/>
            <person name="Kim Y."/>
            <person name="Blasche S."/>
        </authorList>
    </citation>
    <scope>NUCLEOTIDE SEQUENCE [LARGE SCALE GENOMIC DNA]</scope>
    <source>
        <strain evidence="6 7">KR</strain>
    </source>
</reference>
<feature type="compositionally biased region" description="Polar residues" evidence="3">
    <location>
        <begin position="1133"/>
        <end position="1160"/>
    </location>
</feature>
<dbReference type="GO" id="GO:0072542">
    <property type="term" value="F:protein phosphatase activator activity"/>
    <property type="evidence" value="ECO:0007669"/>
    <property type="project" value="TreeGrafter"/>
</dbReference>
<proteinExistence type="predicted"/>
<dbReference type="EMBL" id="PUHQ01000016">
    <property type="protein sequence ID" value="KAG0664032.1"/>
    <property type="molecule type" value="Genomic_DNA"/>
</dbReference>
<keyword evidence="7" id="KW-1185">Reference proteome</keyword>
<feature type="compositionally biased region" description="Low complexity" evidence="3">
    <location>
        <begin position="274"/>
        <end position="283"/>
    </location>
</feature>
<feature type="compositionally biased region" description="Polar residues" evidence="3">
    <location>
        <begin position="641"/>
        <end position="659"/>
    </location>
</feature>
<evidence type="ECO:0000259" key="5">
    <source>
        <dbReference type="Pfam" id="PF22972"/>
    </source>
</evidence>
<feature type="compositionally biased region" description="Low complexity" evidence="3">
    <location>
        <begin position="1381"/>
        <end position="1410"/>
    </location>
</feature>
<dbReference type="InterPro" id="IPR055236">
    <property type="entry name" value="EVH1_PP4R3"/>
</dbReference>
<dbReference type="PANTHER" id="PTHR23318:SF0">
    <property type="entry name" value="SERINE_THREONINE-PROTEIN PHOSPHATASE 4 REGULATORY SUBUNIT 3"/>
    <property type="match status" value="1"/>
</dbReference>
<dbReference type="InterPro" id="IPR051137">
    <property type="entry name" value="PP4R3-like"/>
</dbReference>
<dbReference type="InterPro" id="IPR006887">
    <property type="entry name" value="P4R3-like_central_dom"/>
</dbReference>
<dbReference type="PANTHER" id="PTHR23318">
    <property type="entry name" value="ATP SYNTHASE GAMMA-RELATED"/>
    <property type="match status" value="1"/>
</dbReference>
<accession>A0A9P7B7D3</accession>
<feature type="compositionally biased region" description="Low complexity" evidence="3">
    <location>
        <begin position="31"/>
        <end position="47"/>
    </location>
</feature>
<sequence length="1449" mass="154251">MQGVARPTSVALAGEGGGARATEEEEDKAGSTTSATTATASDAETPASPAPRKDEDGDAATRSGDDGDMAAAGATPANADGGANRSATTEDTPLPSGELAPTSTSGSDGDAGNGDPSTSPARDLASSSPSQGARGGAAAAAASSSPAAAAGSSPSSTSSASSSPSASSHAPSRRVKVYRLKDDAWIDLGTGTCTGEFLQSVPTTATLTDGFTNPGDEGAFPQVEEGAWILVKREKPAAATAAAKKNKKKQNRWSATAGDGSPVRKKKKMDGDDGSSSADRVSANSLIEEDEPTPGVKVDKRDNSDDSEEDDDDNDEEDDDSNLILRSRVQPYPPGISPDELPDDDEVTSVDENGNVTIDAGGYQRQQETLIVWTERTLDENDEEQEMALSFATGSGCSEIWEFIKAARRYLAEQAALRSPSPPASDALSSPPRHLLSGSSFASLANSLPEPNLGSIPDFDDALRSMSRSAVGRERAASVVLRTGVIEKLCQLQKDAEDLESLEDLHALCRVMQQILLLNDNAIFEHILQDDVILGVVGVLEYDPEFPTMRASYRQHLSSPSAFVPVVPSHLLGAQLLGKIHQTHRLHYLKDIVLARIIEDSTFSMLNSAIYFNEVEIVNVINSQPDLLLEVFRILKKKQNESQTSTANTVDASDETSAATRAPDSPSSKGKERSLALGPKRTIGPDLPDDLLAERSTKRPRVGSSPPPGPSPLSSPAKSTPVGIDPSTLSDSERKLHAMLFLQQLAQMAKNLQLPPRTAFYKNMCERGLLAALEGALRFAIELPPEEEDTASTIRSAALGVWIAVVDLDPADVRAFCLQQGKEQETRQEAESEKEGGGGGAGGEDLAAVLEADLAEEMQTPEEAERLARERKTREERSTLLGLLLCMFKDEEDLGIKAQLTEALRVLVDVTGEGSIQPGPRLRQDDPEAERFLQYFYDHCVLSLLQPLLELPEPKESDPPLNLSAANVAILTHLCDLLCFFVSNHTFRSKYLILSTPTLAKAIGRLLRPKPRLTRHTHLRLAALRFLRACVARADEFYNRFLVKHDLIRPVLETAAEERDKDNLLGSACLEFFEHVRTANVRAILNHVMDRSGDTVRKLAAGTGMSPGLRPFEALIARWEMNNEPPPPVSLMADTSTDSVQSPTSGATSSSMQRQTSQPGWTPRRELEEESYFNTSDDEEEDERDATKNLIDWQALPASEGGPSADILKSPSIVSSRRRRAAPAGGDEKPGARVWFTDQGDRTKTLSVGTKVPLVAYGADDAGSDGEAEAEPKQGTVDADSLAGGFIKEDAAADLSSADDDDANTRGIAGKKRSVLDDDHKPNVTLESFRQDIATPPHSSGPPDEDGAPPFLPSLGSLKRKKEEEDDDDGELGLLAKKRAPSGAGSPPSSRKSNGPAATSTSTTTTAAPSTPAPTPKLGGFKIALGGLKSKFGQGGKGSDAGGATKPGS</sequence>
<dbReference type="GO" id="GO:0005654">
    <property type="term" value="C:nucleoplasm"/>
    <property type="evidence" value="ECO:0007669"/>
    <property type="project" value="TreeGrafter"/>
</dbReference>
<feature type="domain" description="Serine/threonine-protein phosphatase 4 regulatory subunit 3-like central" evidence="4">
    <location>
        <begin position="461"/>
        <end position="1101"/>
    </location>
</feature>
<feature type="compositionally biased region" description="Low complexity" evidence="3">
    <location>
        <begin position="125"/>
        <end position="170"/>
    </location>
</feature>
<feature type="domain" description="PP4R3 EVH1-like" evidence="5">
    <location>
        <begin position="360"/>
        <end position="410"/>
    </location>
</feature>
<feature type="region of interest" description="Disordered" evidence="3">
    <location>
        <begin position="236"/>
        <end position="348"/>
    </location>
</feature>
<feature type="region of interest" description="Disordered" evidence="3">
    <location>
        <begin position="821"/>
        <end position="843"/>
    </location>
</feature>
<dbReference type="GO" id="GO:0030289">
    <property type="term" value="C:protein phosphatase 4 complex"/>
    <property type="evidence" value="ECO:0007669"/>
    <property type="project" value="TreeGrafter"/>
</dbReference>
<feature type="region of interest" description="Disordered" evidence="3">
    <location>
        <begin position="1123"/>
        <end position="1238"/>
    </location>
</feature>
<feature type="compositionally biased region" description="Basic and acidic residues" evidence="3">
    <location>
        <begin position="822"/>
        <end position="836"/>
    </location>
</feature>
<feature type="compositionally biased region" description="Low complexity" evidence="3">
    <location>
        <begin position="69"/>
        <end position="83"/>
    </location>
</feature>
<dbReference type="InterPro" id="IPR011993">
    <property type="entry name" value="PH-like_dom_sf"/>
</dbReference>
<dbReference type="GO" id="GO:0006974">
    <property type="term" value="P:DNA damage response"/>
    <property type="evidence" value="ECO:0007669"/>
    <property type="project" value="TreeGrafter"/>
</dbReference>
<feature type="compositionally biased region" description="Acidic residues" evidence="3">
    <location>
        <begin position="305"/>
        <end position="321"/>
    </location>
</feature>
<name>A0A9P7B7D3_RHOMI</name>
<dbReference type="OrthoDB" id="27483at2759"/>
<organism evidence="6 7">
    <name type="scientific">Rhodotorula mucilaginosa</name>
    <name type="common">Yeast</name>
    <name type="synonym">Rhodotorula rubra</name>
    <dbReference type="NCBI Taxonomy" id="5537"/>
    <lineage>
        <taxon>Eukaryota</taxon>
        <taxon>Fungi</taxon>
        <taxon>Dikarya</taxon>
        <taxon>Basidiomycota</taxon>
        <taxon>Pucciniomycotina</taxon>
        <taxon>Microbotryomycetes</taxon>
        <taxon>Sporidiobolales</taxon>
        <taxon>Sporidiobolaceae</taxon>
        <taxon>Rhodotorula</taxon>
    </lineage>
</organism>
<feature type="region of interest" description="Disordered" evidence="3">
    <location>
        <begin position="1259"/>
        <end position="1449"/>
    </location>
</feature>
<evidence type="ECO:0000256" key="1">
    <source>
        <dbReference type="ARBA" id="ARBA00004123"/>
    </source>
</evidence>
<feature type="compositionally biased region" description="Acidic residues" evidence="3">
    <location>
        <begin position="1168"/>
        <end position="1184"/>
    </location>
</feature>
<comment type="caution">
    <text evidence="6">The sequence shown here is derived from an EMBL/GenBank/DDBJ whole genome shotgun (WGS) entry which is preliminary data.</text>
</comment>
<dbReference type="Gene3D" id="2.30.29.30">
    <property type="entry name" value="Pleckstrin-homology domain (PH domain)/Phosphotyrosine-binding domain (PTB)"/>
    <property type="match status" value="1"/>
</dbReference>
<dbReference type="Pfam" id="PF22972">
    <property type="entry name" value="EVH1_PP4R3"/>
    <property type="match status" value="1"/>
</dbReference>
<evidence type="ECO:0000313" key="7">
    <source>
        <dbReference type="Proteomes" id="UP000777482"/>
    </source>
</evidence>
<feature type="region of interest" description="Disordered" evidence="3">
    <location>
        <begin position="640"/>
        <end position="729"/>
    </location>
</feature>
<evidence type="ECO:0000259" key="4">
    <source>
        <dbReference type="Pfam" id="PF04802"/>
    </source>
</evidence>
<dbReference type="Pfam" id="PF04802">
    <property type="entry name" value="PP4R3"/>
    <property type="match status" value="1"/>
</dbReference>
<gene>
    <name evidence="6" type="primary">PSY2</name>
    <name evidence="6" type="ORF">C6P46_001892</name>
</gene>
<comment type="subcellular location">
    <subcellularLocation>
        <location evidence="1">Nucleus</location>
    </subcellularLocation>
</comment>
<evidence type="ECO:0000313" key="6">
    <source>
        <dbReference type="EMBL" id="KAG0664032.1"/>
    </source>
</evidence>
<protein>
    <submittedName>
        <fullName evidence="6">Platinum sensitivity protein</fullName>
    </submittedName>
</protein>
<dbReference type="Proteomes" id="UP000777482">
    <property type="component" value="Unassembled WGS sequence"/>
</dbReference>
<evidence type="ECO:0000256" key="2">
    <source>
        <dbReference type="ARBA" id="ARBA00023242"/>
    </source>
</evidence>